<dbReference type="Proteomes" id="UP000807025">
    <property type="component" value="Unassembled WGS sequence"/>
</dbReference>
<dbReference type="OrthoDB" id="3005038at2759"/>
<dbReference type="Gene3D" id="2.30.30.490">
    <property type="match status" value="1"/>
</dbReference>
<keyword evidence="2" id="KW-0863">Zinc-finger</keyword>
<dbReference type="Gene3D" id="3.30.40.10">
    <property type="entry name" value="Zinc/RING finger domain, C3HC4 (zinc finger)"/>
    <property type="match status" value="1"/>
</dbReference>
<dbReference type="AlphaFoldDB" id="A0A9P5ZEY0"/>
<comment type="caution">
    <text evidence="6">The sequence shown here is derived from an EMBL/GenBank/DDBJ whole genome shotgun (WGS) entry which is preliminary data.</text>
</comment>
<protein>
    <recommendedName>
        <fullName evidence="5">BAH domain-containing protein</fullName>
    </recommendedName>
</protein>
<name>A0A9P5ZEY0_PLEER</name>
<dbReference type="GO" id="GO:0008270">
    <property type="term" value="F:zinc ion binding"/>
    <property type="evidence" value="ECO:0007669"/>
    <property type="project" value="UniProtKB-KW"/>
</dbReference>
<accession>A0A9P5ZEY0</accession>
<dbReference type="PROSITE" id="PS51038">
    <property type="entry name" value="BAH"/>
    <property type="match status" value="1"/>
</dbReference>
<dbReference type="InterPro" id="IPR019787">
    <property type="entry name" value="Znf_PHD-finger"/>
</dbReference>
<dbReference type="GO" id="GO:0003682">
    <property type="term" value="F:chromatin binding"/>
    <property type="evidence" value="ECO:0007669"/>
    <property type="project" value="InterPro"/>
</dbReference>
<dbReference type="InterPro" id="IPR001025">
    <property type="entry name" value="BAH_dom"/>
</dbReference>
<dbReference type="PANTHER" id="PTHR46364">
    <property type="entry name" value="OS08G0421900 PROTEIN"/>
    <property type="match status" value="1"/>
</dbReference>
<keyword evidence="7" id="KW-1185">Reference proteome</keyword>
<evidence type="ECO:0000313" key="7">
    <source>
        <dbReference type="Proteomes" id="UP000807025"/>
    </source>
</evidence>
<proteinExistence type="predicted"/>
<evidence type="ECO:0000259" key="5">
    <source>
        <dbReference type="PROSITE" id="PS51038"/>
    </source>
</evidence>
<dbReference type="InterPro" id="IPR011011">
    <property type="entry name" value="Znf_FYVE_PHD"/>
</dbReference>
<feature type="region of interest" description="Disordered" evidence="4">
    <location>
        <begin position="1"/>
        <end position="29"/>
    </location>
</feature>
<organism evidence="6 7">
    <name type="scientific">Pleurotus eryngii</name>
    <name type="common">Boletus of the steppes</name>
    <dbReference type="NCBI Taxonomy" id="5323"/>
    <lineage>
        <taxon>Eukaryota</taxon>
        <taxon>Fungi</taxon>
        <taxon>Dikarya</taxon>
        <taxon>Basidiomycota</taxon>
        <taxon>Agaricomycotina</taxon>
        <taxon>Agaricomycetes</taxon>
        <taxon>Agaricomycetidae</taxon>
        <taxon>Agaricales</taxon>
        <taxon>Pleurotineae</taxon>
        <taxon>Pleurotaceae</taxon>
        <taxon>Pleurotus</taxon>
    </lineage>
</organism>
<evidence type="ECO:0000256" key="1">
    <source>
        <dbReference type="ARBA" id="ARBA00022723"/>
    </source>
</evidence>
<dbReference type="Pfam" id="PF00628">
    <property type="entry name" value="PHD"/>
    <property type="match status" value="1"/>
</dbReference>
<keyword evidence="3" id="KW-0862">Zinc</keyword>
<reference evidence="6" key="1">
    <citation type="submission" date="2020-11" db="EMBL/GenBank/DDBJ databases">
        <authorList>
            <consortium name="DOE Joint Genome Institute"/>
            <person name="Ahrendt S."/>
            <person name="Riley R."/>
            <person name="Andreopoulos W."/>
            <person name="Labutti K."/>
            <person name="Pangilinan J."/>
            <person name="Ruiz-Duenas F.J."/>
            <person name="Barrasa J.M."/>
            <person name="Sanchez-Garcia M."/>
            <person name="Camarero S."/>
            <person name="Miyauchi S."/>
            <person name="Serrano A."/>
            <person name="Linde D."/>
            <person name="Babiker R."/>
            <person name="Drula E."/>
            <person name="Ayuso-Fernandez I."/>
            <person name="Pacheco R."/>
            <person name="Padilla G."/>
            <person name="Ferreira P."/>
            <person name="Barriuso J."/>
            <person name="Kellner H."/>
            <person name="Castanera R."/>
            <person name="Alfaro M."/>
            <person name="Ramirez L."/>
            <person name="Pisabarro A.G."/>
            <person name="Kuo A."/>
            <person name="Tritt A."/>
            <person name="Lipzen A."/>
            <person name="He G."/>
            <person name="Yan M."/>
            <person name="Ng V."/>
            <person name="Cullen D."/>
            <person name="Martin F."/>
            <person name="Rosso M.-N."/>
            <person name="Henrissat B."/>
            <person name="Hibbett D."/>
            <person name="Martinez A.T."/>
            <person name="Grigoriev I.V."/>
        </authorList>
    </citation>
    <scope>NUCLEOTIDE SEQUENCE</scope>
    <source>
        <strain evidence="6">ATCC 90797</strain>
    </source>
</reference>
<sequence length="306" mass="35259">MSPRRSSRLTNAKSAIKKNSKKAKSKKAEPEVVRLLPLSSWKVHMGNDAPLLLKAGVNIYVAPKGEETSEDDGNDWWKARIKSLGKDKSGKVWITVYWYYCQEHLDDREWLPFPLSKKLRQHMKSMGGNEMVLSNHEDTIGIDTVKDICKIWTFNDRDINVRRNIGLKDFFWRFNLNISARKVVVDNLSLHCVCQKVYDPEADLQIYCSGCDAWWHFKCLKKPTPVDPFKSLEDQALCVPVIRGQDNELDFADWQIAGTGELVKKIQTWGDVFPEGWKDELGEDFMKICLPLAENAYVCPECREVM</sequence>
<evidence type="ECO:0000256" key="3">
    <source>
        <dbReference type="ARBA" id="ARBA00022833"/>
    </source>
</evidence>
<dbReference type="InterPro" id="IPR013083">
    <property type="entry name" value="Znf_RING/FYVE/PHD"/>
</dbReference>
<feature type="domain" description="BAH" evidence="5">
    <location>
        <begin position="51"/>
        <end position="187"/>
    </location>
</feature>
<evidence type="ECO:0000256" key="4">
    <source>
        <dbReference type="SAM" id="MobiDB-lite"/>
    </source>
</evidence>
<gene>
    <name evidence="6" type="ORF">BDN71DRAFT_1514592</name>
</gene>
<feature type="compositionally biased region" description="Basic residues" evidence="4">
    <location>
        <begin position="15"/>
        <end position="25"/>
    </location>
</feature>
<evidence type="ECO:0000313" key="6">
    <source>
        <dbReference type="EMBL" id="KAF9486828.1"/>
    </source>
</evidence>
<keyword evidence="1" id="KW-0479">Metal-binding</keyword>
<dbReference type="EMBL" id="MU154902">
    <property type="protein sequence ID" value="KAF9486828.1"/>
    <property type="molecule type" value="Genomic_DNA"/>
</dbReference>
<dbReference type="SUPFAM" id="SSF57903">
    <property type="entry name" value="FYVE/PHD zinc finger"/>
    <property type="match status" value="1"/>
</dbReference>
<dbReference type="InterPro" id="IPR043151">
    <property type="entry name" value="BAH_sf"/>
</dbReference>
<evidence type="ECO:0000256" key="2">
    <source>
        <dbReference type="ARBA" id="ARBA00022771"/>
    </source>
</evidence>